<protein>
    <submittedName>
        <fullName evidence="1">Uncharacterized protein</fullName>
    </submittedName>
</protein>
<accession>A0A1H4LXM3</accession>
<dbReference type="Proteomes" id="UP000182652">
    <property type="component" value="Unassembled WGS sequence"/>
</dbReference>
<sequence>MTENAAPEPIGFGIAELAFLLSSFEGPGHDRSVEALDAGTWAADPTLSEVGVSGLAARGFVQPEEDGLGISGAASAVAQVLGGGRLWITLQVSAGEGASSRLVMVEADGMRMLFQPGILSTWFATPLPEELTASQTAVSILHQHADENPGSQATVTVSTQERNSYYEVTRDAEGWRFAGISANGAEEPVSGLGPAEVAALLEAAAL</sequence>
<dbReference type="EMBL" id="FNSN01000003">
    <property type="protein sequence ID" value="SEB75610.1"/>
    <property type="molecule type" value="Genomic_DNA"/>
</dbReference>
<keyword evidence="2" id="KW-1185">Reference proteome</keyword>
<dbReference type="AlphaFoldDB" id="A0A1H4LXM3"/>
<proteinExistence type="predicted"/>
<dbReference type="STRING" id="156980.SAMN04489745_1164"/>
<name>A0A1H4LXM3_9MICC</name>
<evidence type="ECO:0000313" key="1">
    <source>
        <dbReference type="EMBL" id="SEB75610.1"/>
    </source>
</evidence>
<reference evidence="1 2" key="1">
    <citation type="submission" date="2016-10" db="EMBL/GenBank/DDBJ databases">
        <authorList>
            <person name="de Groot N.N."/>
        </authorList>
    </citation>
    <scope>NUCLEOTIDE SEQUENCE [LARGE SCALE GENOMIC DNA]</scope>
    <source>
        <strain evidence="1 2">DSM 10495</strain>
    </source>
</reference>
<evidence type="ECO:0000313" key="2">
    <source>
        <dbReference type="Proteomes" id="UP000182652"/>
    </source>
</evidence>
<organism evidence="1 2">
    <name type="scientific">Arthrobacter woluwensis</name>
    <dbReference type="NCBI Taxonomy" id="156980"/>
    <lineage>
        <taxon>Bacteria</taxon>
        <taxon>Bacillati</taxon>
        <taxon>Actinomycetota</taxon>
        <taxon>Actinomycetes</taxon>
        <taxon>Micrococcales</taxon>
        <taxon>Micrococcaceae</taxon>
        <taxon>Arthrobacter</taxon>
    </lineage>
</organism>
<dbReference type="RefSeq" id="WP_066211631.1">
    <property type="nucleotide sequence ID" value="NZ_FNSN01000003.1"/>
</dbReference>
<gene>
    <name evidence="1" type="ORF">SAMN04489745_1164</name>
</gene>